<dbReference type="EMBL" id="GGEC01063157">
    <property type="protein sequence ID" value="MBX43641.1"/>
    <property type="molecule type" value="Transcribed_RNA"/>
</dbReference>
<accession>A0A2P2NMC7</accession>
<proteinExistence type="predicted"/>
<evidence type="ECO:0000313" key="1">
    <source>
        <dbReference type="EMBL" id="MBX43641.1"/>
    </source>
</evidence>
<sequence>MCMCDAICNNSIFKLHKVAGLNQKQDQGIQDYERLKTY</sequence>
<protein>
    <submittedName>
        <fullName evidence="1">Uncharacterized protein</fullName>
    </submittedName>
</protein>
<dbReference type="AlphaFoldDB" id="A0A2P2NMC7"/>
<organism evidence="1">
    <name type="scientific">Rhizophora mucronata</name>
    <name type="common">Asiatic mangrove</name>
    <dbReference type="NCBI Taxonomy" id="61149"/>
    <lineage>
        <taxon>Eukaryota</taxon>
        <taxon>Viridiplantae</taxon>
        <taxon>Streptophyta</taxon>
        <taxon>Embryophyta</taxon>
        <taxon>Tracheophyta</taxon>
        <taxon>Spermatophyta</taxon>
        <taxon>Magnoliopsida</taxon>
        <taxon>eudicotyledons</taxon>
        <taxon>Gunneridae</taxon>
        <taxon>Pentapetalae</taxon>
        <taxon>rosids</taxon>
        <taxon>fabids</taxon>
        <taxon>Malpighiales</taxon>
        <taxon>Rhizophoraceae</taxon>
        <taxon>Rhizophora</taxon>
    </lineage>
</organism>
<reference evidence="1" key="1">
    <citation type="submission" date="2018-02" db="EMBL/GenBank/DDBJ databases">
        <title>Rhizophora mucronata_Transcriptome.</title>
        <authorList>
            <person name="Meera S.P."/>
            <person name="Sreeshan A."/>
            <person name="Augustine A."/>
        </authorList>
    </citation>
    <scope>NUCLEOTIDE SEQUENCE</scope>
    <source>
        <tissue evidence="1">Leaf</tissue>
    </source>
</reference>
<name>A0A2P2NMC7_RHIMU</name>